<dbReference type="InterPro" id="IPR015947">
    <property type="entry name" value="PUA-like_sf"/>
</dbReference>
<dbReference type="SUPFAM" id="SSF88697">
    <property type="entry name" value="PUA domain-like"/>
    <property type="match status" value="1"/>
</dbReference>
<feature type="domain" description="Lon N-terminal" evidence="1">
    <location>
        <begin position="1"/>
        <end position="195"/>
    </location>
</feature>
<proteinExistence type="predicted"/>
<dbReference type="GO" id="GO:0008233">
    <property type="term" value="F:peptidase activity"/>
    <property type="evidence" value="ECO:0007669"/>
    <property type="project" value="UniProtKB-KW"/>
</dbReference>
<dbReference type="PROSITE" id="PS51787">
    <property type="entry name" value="LON_N"/>
    <property type="match status" value="1"/>
</dbReference>
<evidence type="ECO:0000313" key="2">
    <source>
        <dbReference type="EMBL" id="UZP73245.1"/>
    </source>
</evidence>
<keyword evidence="2" id="KW-0378">Hydrolase</keyword>
<dbReference type="InterPro" id="IPR003111">
    <property type="entry name" value="Lon_prtase_N"/>
</dbReference>
<sequence>MIDLPLFPLGTLLLPHGRLPLQIFERRYIDMISKCMREGTSFGVVWIKKGSEVAQASKTNLDFGAYGTVANIVDWDQLPNGLLGITIEGEARFHVENTWREDSGLNMATVAIDPIPPATPLPEGGRSMIDVLAGLQRHPEVKKLGMTVDTGNAWQVCFALLQLLPVDSATKYQLLELNDIDELVEALDEILSELSG</sequence>
<accession>A0ABY6Q2X7</accession>
<evidence type="ECO:0000259" key="1">
    <source>
        <dbReference type="PROSITE" id="PS51787"/>
    </source>
</evidence>
<gene>
    <name evidence="2" type="ORF">E0F26_00175</name>
</gene>
<dbReference type="GO" id="GO:0006508">
    <property type="term" value="P:proteolysis"/>
    <property type="evidence" value="ECO:0007669"/>
    <property type="project" value="UniProtKB-KW"/>
</dbReference>
<keyword evidence="2" id="KW-0645">Protease</keyword>
<dbReference type="PANTHER" id="PTHR46732">
    <property type="entry name" value="ATP-DEPENDENT PROTEASE LA (LON) DOMAIN PROTEIN"/>
    <property type="match status" value="1"/>
</dbReference>
<organism evidence="2 3">
    <name type="scientific">Candidatus Paraluminiphilus aquimaris</name>
    <dbReference type="NCBI Taxonomy" id="2518994"/>
    <lineage>
        <taxon>Bacteria</taxon>
        <taxon>Pseudomonadati</taxon>
        <taxon>Pseudomonadota</taxon>
        <taxon>Gammaproteobacteria</taxon>
        <taxon>Cellvibrionales</taxon>
        <taxon>Halieaceae</taxon>
        <taxon>Candidatus Paraluminiphilus</taxon>
    </lineage>
</organism>
<protein>
    <submittedName>
        <fullName evidence="2">ATP-dependent protease</fullName>
    </submittedName>
</protein>
<dbReference type="Proteomes" id="UP001317963">
    <property type="component" value="Chromosome"/>
</dbReference>
<reference evidence="2 3" key="1">
    <citation type="submission" date="2019-02" db="EMBL/GenBank/DDBJ databases">
        <title>Halieaceae_genomes.</title>
        <authorList>
            <person name="Li S.-H."/>
        </authorList>
    </citation>
    <scope>NUCLEOTIDE SEQUENCE [LARGE SCALE GENOMIC DNA]</scope>
    <source>
        <strain evidence="2 3">JH123</strain>
    </source>
</reference>
<dbReference type="Gene3D" id="2.30.130.40">
    <property type="entry name" value="LON domain-like"/>
    <property type="match status" value="1"/>
</dbReference>
<dbReference type="RefSeq" id="WP_279242025.1">
    <property type="nucleotide sequence ID" value="NZ_CP036501.1"/>
</dbReference>
<evidence type="ECO:0000313" key="3">
    <source>
        <dbReference type="Proteomes" id="UP001317963"/>
    </source>
</evidence>
<dbReference type="Pfam" id="PF02190">
    <property type="entry name" value="LON_substr_bdg"/>
    <property type="match status" value="1"/>
</dbReference>
<name>A0ABY6Q2X7_9GAMM</name>
<dbReference type="EMBL" id="CP036501">
    <property type="protein sequence ID" value="UZP73245.1"/>
    <property type="molecule type" value="Genomic_DNA"/>
</dbReference>
<dbReference type="SMART" id="SM00464">
    <property type="entry name" value="LON"/>
    <property type="match status" value="1"/>
</dbReference>
<dbReference type="InterPro" id="IPR046336">
    <property type="entry name" value="Lon_prtase_N_sf"/>
</dbReference>
<keyword evidence="3" id="KW-1185">Reference proteome</keyword>
<dbReference type="PANTHER" id="PTHR46732:SF8">
    <property type="entry name" value="ATP-DEPENDENT PROTEASE LA (LON) DOMAIN PROTEIN"/>
    <property type="match status" value="1"/>
</dbReference>